<dbReference type="PANTHER" id="PTHR38430">
    <property type="entry name" value="PROTEIN-ARGININE KINASE ACTIVATOR PROTEIN"/>
    <property type="match status" value="1"/>
</dbReference>
<dbReference type="EMBL" id="JAAZWO010000043">
    <property type="protein sequence ID" value="MBC2399985.1"/>
    <property type="molecule type" value="Genomic_DNA"/>
</dbReference>
<dbReference type="AlphaFoldDB" id="A0A923J3C9"/>
<organism evidence="2 3">
    <name type="scientific">Clostridium tetanomorphum</name>
    <dbReference type="NCBI Taxonomy" id="1553"/>
    <lineage>
        <taxon>Bacteria</taxon>
        <taxon>Bacillati</taxon>
        <taxon>Bacillota</taxon>
        <taxon>Clostridia</taxon>
        <taxon>Eubacteriales</taxon>
        <taxon>Clostridiaceae</taxon>
        <taxon>Clostridium</taxon>
    </lineage>
</organism>
<dbReference type="RefSeq" id="WP_035147364.1">
    <property type="nucleotide sequence ID" value="NZ_JAAZWO010000043.1"/>
</dbReference>
<proteinExistence type="predicted"/>
<dbReference type="InterPro" id="IPR025542">
    <property type="entry name" value="YacH"/>
</dbReference>
<reference evidence="2 3" key="1">
    <citation type="submission" date="2020-04" db="EMBL/GenBank/DDBJ databases">
        <title>Genomic insights into acetone-butanol-ethanol (ABE) fermentation by sequencing solventogenic clostridia strains.</title>
        <authorList>
            <person name="Brown S."/>
        </authorList>
    </citation>
    <scope>NUCLEOTIDE SEQUENCE [LARGE SCALE GENOMIC DNA]</scope>
    <source>
        <strain evidence="2 3">DJ011</strain>
    </source>
</reference>
<sequence length="175" mass="19766">MLCERCKKNDANVHIAKVINGVKQELNLCERCAKEMGTFSSATDINFPSPFTFQNILSGIMDYMNQPLQKNNDFIPTCKNCSTSYTEFKEKGLMGCSECYKNLSCTLMPVIKRVQGSIEHVGKIPRKAGKDIIDKKKIASLKEELEKAILTEEYEKAAEIRDKIRAFQKENGGEV</sequence>
<dbReference type="GO" id="GO:0005507">
    <property type="term" value="F:copper ion binding"/>
    <property type="evidence" value="ECO:0007669"/>
    <property type="project" value="TreeGrafter"/>
</dbReference>
<accession>A0A923J3C9</accession>
<dbReference type="PROSITE" id="PS50151">
    <property type="entry name" value="UVR"/>
    <property type="match status" value="1"/>
</dbReference>
<gene>
    <name evidence="2" type="ORF">HGG79_19795</name>
</gene>
<evidence type="ECO:0000259" key="1">
    <source>
        <dbReference type="PROSITE" id="PS50151"/>
    </source>
</evidence>
<dbReference type="SUPFAM" id="SSF46600">
    <property type="entry name" value="C-terminal UvrC-binding domain of UvrB"/>
    <property type="match status" value="1"/>
</dbReference>
<dbReference type="InterPro" id="IPR001943">
    <property type="entry name" value="UVR_dom"/>
</dbReference>
<dbReference type="Pfam" id="PF02151">
    <property type="entry name" value="UVR"/>
    <property type="match status" value="1"/>
</dbReference>
<dbReference type="GO" id="GO:0008270">
    <property type="term" value="F:zinc ion binding"/>
    <property type="evidence" value="ECO:0007669"/>
    <property type="project" value="TreeGrafter"/>
</dbReference>
<dbReference type="GO" id="GO:0046870">
    <property type="term" value="F:cadmium ion binding"/>
    <property type="evidence" value="ECO:0007669"/>
    <property type="project" value="TreeGrafter"/>
</dbReference>
<dbReference type="InterPro" id="IPR036876">
    <property type="entry name" value="UVR_dom_sf"/>
</dbReference>
<dbReference type="Proteomes" id="UP000563151">
    <property type="component" value="Unassembled WGS sequence"/>
</dbReference>
<protein>
    <submittedName>
        <fullName evidence="2">Excinuclease</fullName>
    </submittedName>
</protein>
<dbReference type="PANTHER" id="PTHR38430:SF1">
    <property type="entry name" value="PROTEIN-ARGININE KINASE ACTIVATOR PROTEIN"/>
    <property type="match status" value="1"/>
</dbReference>
<keyword evidence="3" id="KW-1185">Reference proteome</keyword>
<evidence type="ECO:0000313" key="2">
    <source>
        <dbReference type="EMBL" id="MBC2399985.1"/>
    </source>
</evidence>
<dbReference type="PIRSF" id="PIRSF015034">
    <property type="entry name" value="YacH"/>
    <property type="match status" value="1"/>
</dbReference>
<comment type="caution">
    <text evidence="2">The sequence shown here is derived from an EMBL/GenBank/DDBJ whole genome shotgun (WGS) entry which is preliminary data.</text>
</comment>
<dbReference type="GO" id="GO:1990170">
    <property type="term" value="P:stress response to cadmium ion"/>
    <property type="evidence" value="ECO:0007669"/>
    <property type="project" value="TreeGrafter"/>
</dbReference>
<name>A0A923J3C9_CLOTT</name>
<dbReference type="GO" id="GO:0050897">
    <property type="term" value="F:cobalt ion binding"/>
    <property type="evidence" value="ECO:0007669"/>
    <property type="project" value="TreeGrafter"/>
</dbReference>
<feature type="domain" description="UVR" evidence="1">
    <location>
        <begin position="135"/>
        <end position="170"/>
    </location>
</feature>
<dbReference type="GO" id="GO:1990169">
    <property type="term" value="P:stress response to copper ion"/>
    <property type="evidence" value="ECO:0007669"/>
    <property type="project" value="TreeGrafter"/>
</dbReference>
<evidence type="ECO:0000313" key="3">
    <source>
        <dbReference type="Proteomes" id="UP000563151"/>
    </source>
</evidence>